<dbReference type="GO" id="GO:0006412">
    <property type="term" value="P:translation"/>
    <property type="evidence" value="ECO:0007669"/>
    <property type="project" value="UniProtKB-UniRule"/>
</dbReference>
<dbReference type="InterPro" id="IPR022803">
    <property type="entry name" value="Ribosomal_uL5_dom_sf"/>
</dbReference>
<evidence type="ECO:0000313" key="9">
    <source>
        <dbReference type="EMBL" id="PIQ69122.1"/>
    </source>
</evidence>
<dbReference type="GO" id="GO:0000049">
    <property type="term" value="F:tRNA binding"/>
    <property type="evidence" value="ECO:0007669"/>
    <property type="project" value="UniProtKB-UniRule"/>
</dbReference>
<accession>A0A2H0KCZ5</accession>
<comment type="subunit">
    <text evidence="5">Part of the 50S ribosomal subunit; part of the 5S rRNA/L5/L18/L25 subcomplex. Contacts the 5S rRNA and the P site tRNA. Forms a bridge to the 30S subunit in the 70S ribosome.</text>
</comment>
<organism evidence="9 10">
    <name type="scientific">Candidatus Taylorbacteria bacterium CG11_big_fil_rev_8_21_14_0_20_46_11</name>
    <dbReference type="NCBI Taxonomy" id="1975025"/>
    <lineage>
        <taxon>Bacteria</taxon>
        <taxon>Candidatus Tayloriibacteriota</taxon>
    </lineage>
</organism>
<keyword evidence="5" id="KW-0694">RNA-binding</keyword>
<evidence type="ECO:0000256" key="3">
    <source>
        <dbReference type="ARBA" id="ARBA00023274"/>
    </source>
</evidence>
<dbReference type="Pfam" id="PF00281">
    <property type="entry name" value="Ribosomal_L5"/>
    <property type="match status" value="1"/>
</dbReference>
<comment type="function">
    <text evidence="5">This is 1 of the proteins that bind and probably mediate the attachment of the 5S RNA into the large ribosomal subunit, where it forms part of the central protuberance. In the 70S ribosome it contacts protein S13 of the 30S subunit (bridge B1b), connecting the 2 subunits; this bridge is implicated in subunit movement. Contacts the P site tRNA; the 5S rRNA and some of its associated proteins might help stabilize positioning of ribosome-bound tRNAs.</text>
</comment>
<evidence type="ECO:0000256" key="2">
    <source>
        <dbReference type="ARBA" id="ARBA00022980"/>
    </source>
</evidence>
<dbReference type="Proteomes" id="UP000229342">
    <property type="component" value="Unassembled WGS sequence"/>
</dbReference>
<evidence type="ECO:0000313" key="10">
    <source>
        <dbReference type="Proteomes" id="UP000229342"/>
    </source>
</evidence>
<dbReference type="EMBL" id="PCVG01000011">
    <property type="protein sequence ID" value="PIQ69122.1"/>
    <property type="molecule type" value="Genomic_DNA"/>
</dbReference>
<evidence type="ECO:0000256" key="5">
    <source>
        <dbReference type="HAMAP-Rule" id="MF_01333"/>
    </source>
</evidence>
<keyword evidence="3 5" id="KW-0687">Ribonucleoprotein</keyword>
<evidence type="ECO:0000259" key="8">
    <source>
        <dbReference type="Pfam" id="PF00673"/>
    </source>
</evidence>
<dbReference type="HAMAP" id="MF_01333_B">
    <property type="entry name" value="Ribosomal_uL5_B"/>
    <property type="match status" value="1"/>
</dbReference>
<reference evidence="9 10" key="1">
    <citation type="submission" date="2017-09" db="EMBL/GenBank/DDBJ databases">
        <title>Depth-based differentiation of microbial function through sediment-hosted aquifers and enrichment of novel symbionts in the deep terrestrial subsurface.</title>
        <authorList>
            <person name="Probst A.J."/>
            <person name="Ladd B."/>
            <person name="Jarett J.K."/>
            <person name="Geller-Mcgrath D.E."/>
            <person name="Sieber C.M."/>
            <person name="Emerson J.B."/>
            <person name="Anantharaman K."/>
            <person name="Thomas B.C."/>
            <person name="Malmstrom R."/>
            <person name="Stieglmeier M."/>
            <person name="Klingl A."/>
            <person name="Woyke T."/>
            <person name="Ryan C.M."/>
            <person name="Banfield J.F."/>
        </authorList>
    </citation>
    <scope>NUCLEOTIDE SEQUENCE [LARGE SCALE GENOMIC DNA]</scope>
    <source>
        <strain evidence="9">CG11_big_fil_rev_8_21_14_0_20_46_11</strain>
    </source>
</reference>
<dbReference type="NCBIfam" id="NF000585">
    <property type="entry name" value="PRK00010.1"/>
    <property type="match status" value="1"/>
</dbReference>
<gene>
    <name evidence="5" type="primary">rplE</name>
    <name evidence="9" type="ORF">COV91_00480</name>
</gene>
<dbReference type="PANTHER" id="PTHR11994">
    <property type="entry name" value="60S RIBOSOMAL PROTEIN L11-RELATED"/>
    <property type="match status" value="1"/>
</dbReference>
<evidence type="ECO:0000259" key="7">
    <source>
        <dbReference type="Pfam" id="PF00281"/>
    </source>
</evidence>
<keyword evidence="2 5" id="KW-0689">Ribosomal protein</keyword>
<comment type="caution">
    <text evidence="9">The sequence shown here is derived from an EMBL/GenBank/DDBJ whole genome shotgun (WGS) entry which is preliminary data.</text>
</comment>
<dbReference type="InterPro" id="IPR031310">
    <property type="entry name" value="Ribosomal_uL5_N"/>
</dbReference>
<dbReference type="FunFam" id="3.30.1440.10:FF:000001">
    <property type="entry name" value="50S ribosomal protein L5"/>
    <property type="match status" value="1"/>
</dbReference>
<dbReference type="PIRSF" id="PIRSF002161">
    <property type="entry name" value="Ribosomal_L5"/>
    <property type="match status" value="1"/>
</dbReference>
<dbReference type="InterPro" id="IPR020930">
    <property type="entry name" value="Ribosomal_uL5_bac-type"/>
</dbReference>
<dbReference type="GO" id="GO:0019843">
    <property type="term" value="F:rRNA binding"/>
    <property type="evidence" value="ECO:0007669"/>
    <property type="project" value="UniProtKB-UniRule"/>
</dbReference>
<dbReference type="AlphaFoldDB" id="A0A2H0KCZ5"/>
<evidence type="ECO:0000256" key="4">
    <source>
        <dbReference type="ARBA" id="ARBA00035245"/>
    </source>
</evidence>
<keyword evidence="5" id="KW-0699">rRNA-binding</keyword>
<feature type="domain" description="Large ribosomal subunit protein uL5 N-terminal" evidence="7">
    <location>
        <begin position="23"/>
        <end position="78"/>
    </location>
</feature>
<dbReference type="Gene3D" id="3.30.1440.10">
    <property type="match status" value="1"/>
</dbReference>
<dbReference type="InterPro" id="IPR002132">
    <property type="entry name" value="Ribosomal_uL5"/>
</dbReference>
<evidence type="ECO:0000256" key="6">
    <source>
        <dbReference type="RuleBase" id="RU003930"/>
    </source>
</evidence>
<sequence>MKSIKEKQKEAFTGLKEKMGYTNPMQAPRLEKVVINAGVGSFKDKKKIETVEDRLSKLTGQKVAKRGAKKSIAIYKTRQGDTVGAQVTLRGPRMYGFLDKLLNVAFPRTRDFRGISANSIDEIGNITIGVQEHTIFPEAVDEDLRDVFGMGITVVTTAKSKAEARAFFDYLGFPFKKNEEARKK</sequence>
<feature type="domain" description="Large ribosomal subunit protein uL5 C-terminal" evidence="8">
    <location>
        <begin position="83"/>
        <end position="175"/>
    </location>
</feature>
<dbReference type="GO" id="GO:0005840">
    <property type="term" value="C:ribosome"/>
    <property type="evidence" value="ECO:0007669"/>
    <property type="project" value="UniProtKB-KW"/>
</dbReference>
<dbReference type="SUPFAM" id="SSF55282">
    <property type="entry name" value="RL5-like"/>
    <property type="match status" value="1"/>
</dbReference>
<evidence type="ECO:0000256" key="1">
    <source>
        <dbReference type="ARBA" id="ARBA00008553"/>
    </source>
</evidence>
<name>A0A2H0KCZ5_9BACT</name>
<keyword evidence="5" id="KW-0820">tRNA-binding</keyword>
<dbReference type="GO" id="GO:0003735">
    <property type="term" value="F:structural constituent of ribosome"/>
    <property type="evidence" value="ECO:0007669"/>
    <property type="project" value="InterPro"/>
</dbReference>
<comment type="similarity">
    <text evidence="1 5 6">Belongs to the universal ribosomal protein uL5 family.</text>
</comment>
<dbReference type="Pfam" id="PF00673">
    <property type="entry name" value="Ribosomal_L5_C"/>
    <property type="match status" value="1"/>
</dbReference>
<protein>
    <recommendedName>
        <fullName evidence="4 5">Large ribosomal subunit protein uL5</fullName>
    </recommendedName>
</protein>
<dbReference type="GO" id="GO:1990904">
    <property type="term" value="C:ribonucleoprotein complex"/>
    <property type="evidence" value="ECO:0007669"/>
    <property type="project" value="UniProtKB-KW"/>
</dbReference>
<proteinExistence type="inferred from homology"/>
<dbReference type="InterPro" id="IPR031309">
    <property type="entry name" value="Ribosomal_uL5_C"/>
</dbReference>